<feature type="region of interest" description="Disordered" evidence="1">
    <location>
        <begin position="221"/>
        <end position="240"/>
    </location>
</feature>
<evidence type="ECO:0000256" key="1">
    <source>
        <dbReference type="SAM" id="MobiDB-lite"/>
    </source>
</evidence>
<dbReference type="PANTHER" id="PTHR34271">
    <property type="entry name" value="NUCLEOLAR HISTONE METHYLTRANSFERASE-RELATED PROTEIN"/>
    <property type="match status" value="1"/>
</dbReference>
<dbReference type="PANTHER" id="PTHR34271:SF17">
    <property type="entry name" value="WIYLD DOMAIN-CONTAINING PROTEIN"/>
    <property type="match status" value="1"/>
</dbReference>
<dbReference type="Pfam" id="PF10440">
    <property type="entry name" value="WIYLD"/>
    <property type="match status" value="1"/>
</dbReference>
<accession>A0A2P2P4W8</accession>
<dbReference type="Gene3D" id="1.10.8.850">
    <property type="entry name" value="Histone-lysine N methyltransferase , C-terminal domain-like"/>
    <property type="match status" value="1"/>
</dbReference>
<dbReference type="InterPro" id="IPR018848">
    <property type="entry name" value="WIYLD_domain"/>
</dbReference>
<sequence>MAPRPRGRSRKKLPTGQRRVDAALDAMRSYGFPDRLIASKINELLDVYGQDGWPFIEDSSYRVLLDAILESDEKDAEIKDDSFQGGGRDGNNSNESAAGSSRAFTAHTYSIVEATTTVSQAHEALVLGSPAKNVQGTPQLTYASDCNACQLLVVSRGEALDSGQEDINLDQHLRKKPKSNVQVMDDRNTDVERISGRRCSSLHAINSLELVDVLPSQRPSRRPCHGWIGSDDDDEEEEDLVKLTPASLPEESTKLLLGTDVPRNRKKRWDVGPADMKVG</sequence>
<dbReference type="InterPro" id="IPR043017">
    <property type="entry name" value="WIYLD_dom_sf"/>
</dbReference>
<feature type="region of interest" description="Disordered" evidence="1">
    <location>
        <begin position="251"/>
        <end position="279"/>
    </location>
</feature>
<dbReference type="AlphaFoldDB" id="A0A2P2P4W8"/>
<feature type="compositionally biased region" description="Low complexity" evidence="1">
    <location>
        <begin position="90"/>
        <end position="100"/>
    </location>
</feature>
<protein>
    <recommendedName>
        <fullName evidence="2">WIYLD domain-containing protein</fullName>
    </recommendedName>
</protein>
<organism evidence="3">
    <name type="scientific">Rhizophora mucronata</name>
    <name type="common">Asiatic mangrove</name>
    <dbReference type="NCBI Taxonomy" id="61149"/>
    <lineage>
        <taxon>Eukaryota</taxon>
        <taxon>Viridiplantae</taxon>
        <taxon>Streptophyta</taxon>
        <taxon>Embryophyta</taxon>
        <taxon>Tracheophyta</taxon>
        <taxon>Spermatophyta</taxon>
        <taxon>Magnoliopsida</taxon>
        <taxon>eudicotyledons</taxon>
        <taxon>Gunneridae</taxon>
        <taxon>Pentapetalae</taxon>
        <taxon>rosids</taxon>
        <taxon>fabids</taxon>
        <taxon>Malpighiales</taxon>
        <taxon>Rhizophoraceae</taxon>
        <taxon>Rhizophora</taxon>
    </lineage>
</organism>
<name>A0A2P2P4W8_RHIMU</name>
<reference evidence="3" key="1">
    <citation type="submission" date="2018-02" db="EMBL/GenBank/DDBJ databases">
        <title>Rhizophora mucronata_Transcriptome.</title>
        <authorList>
            <person name="Meera S.P."/>
            <person name="Sreeshan A."/>
            <person name="Augustine A."/>
        </authorList>
    </citation>
    <scope>NUCLEOTIDE SEQUENCE</scope>
    <source>
        <tissue evidence="3">Leaf</tissue>
    </source>
</reference>
<feature type="region of interest" description="Disordered" evidence="1">
    <location>
        <begin position="76"/>
        <end position="100"/>
    </location>
</feature>
<feature type="compositionally biased region" description="Acidic residues" evidence="1">
    <location>
        <begin position="230"/>
        <end position="239"/>
    </location>
</feature>
<evidence type="ECO:0000259" key="2">
    <source>
        <dbReference type="Pfam" id="PF10440"/>
    </source>
</evidence>
<proteinExistence type="predicted"/>
<evidence type="ECO:0000313" key="3">
    <source>
        <dbReference type="EMBL" id="MBX49816.1"/>
    </source>
</evidence>
<dbReference type="EMBL" id="GGEC01069332">
    <property type="protein sequence ID" value="MBX49816.1"/>
    <property type="molecule type" value="Transcribed_RNA"/>
</dbReference>
<feature type="domain" description="WIYLD" evidence="2">
    <location>
        <begin position="16"/>
        <end position="74"/>
    </location>
</feature>